<keyword evidence="1 3" id="KW-0547">Nucleotide-binding</keyword>
<keyword evidence="6" id="KW-1185">Reference proteome</keyword>
<feature type="domain" description="FtsK" evidence="4">
    <location>
        <begin position="341"/>
        <end position="530"/>
    </location>
</feature>
<name>A0A1H4DIF2_9ACTO</name>
<proteinExistence type="predicted"/>
<sequence>MSIAFSVLSGPDTGYAQLISPGTHTIGRAGDIALTDPQVSRMHATIRLDARGLRLKVAGGEYRKLAVGRRPCHLTMGASRVEFRAIAASRLERPLDSSVLTRIGVPALMCLVMTPLAWGGPAWRWAMVALPAVMAIAGLISLRARRTAKAAARTLPLAAHEVLLAVLLGERGAHTPRVPRCLRRIVTFEPGEAWSLQGESAPAHARWLAGWLAGMHAPDVLSVDSPWVRTHHPEAKARVRFVASESARSPEAGEVVITIGAPLPWAAPLPIRRGHRLPDASARFTSTLAAALAESAEGSALPTTIALADLLELSAPAIRARWERPGHPPGPAPVPIGVTATGPCQLDLIADGPHALVAGMTGTGKSELLTSWLLALAATTSPRHLTFLLVDFKGGAAFGPLRRLPHTIGVLTDLDPAATTRALTSLTAQLKQRERIFHASGVRSLAEYDALAGPREPLARILVVIDEFQALATDEPDLLDQFVRLATQGRSLGIHLIAATQRPAGVVTPTMRANMPLRICLRVTSTADSADILCTPDAAALPAIPGRAIVASEDATIVQWAWAGKLSDVTALVERITATWQALAGGAPAPQPWAPPLPRHLPLAPDSPSWGLIDEPENLRHAPYLPRPGHLLILGGAASGKSSAIRLALTQRLRDPAARICLIGGDDASAARPGLIGHIPLTDAHLSRLFLEAVTSEPGQLEVMIDDLHTWRAHLDDAFGIGSGNDMIERLLRSARSVIATADASVASARWAGAMPQRLILPGLDPMSQTLCGLPHHSALAPHPGRARESYTEREIQLSFVPPLPRAASPDAGIHASAPDAHSPVQALAASPHRFRPLPTSLTCHSKDGIGAIAPAAELFAPEAPSSVLVIAPAGAGRRTALHTLREHFIARGFDVQEIDPHDAASAPLPAPAPRAPARPALILAASDPARVSFAATGALAQLKATGAVLLLRPHRMNRIAGLAWPVPSWVYAHTPAMNAPGRGVWLDAAGAHVIQVAQPS</sequence>
<evidence type="ECO:0000256" key="3">
    <source>
        <dbReference type="PROSITE-ProRule" id="PRU00289"/>
    </source>
</evidence>
<accession>A0A1H4DIF2</accession>
<dbReference type="PROSITE" id="PS50901">
    <property type="entry name" value="FTSK"/>
    <property type="match status" value="1"/>
</dbReference>
<dbReference type="SUPFAM" id="SSF52540">
    <property type="entry name" value="P-loop containing nucleoside triphosphate hydrolases"/>
    <property type="match status" value="1"/>
</dbReference>
<feature type="binding site" evidence="3">
    <location>
        <begin position="359"/>
        <end position="366"/>
    </location>
    <ligand>
        <name>ATP</name>
        <dbReference type="ChEBI" id="CHEBI:30616"/>
    </ligand>
</feature>
<organism evidence="5 6">
    <name type="scientific">Bowdeniella nasicola</name>
    <dbReference type="NCBI Taxonomy" id="208480"/>
    <lineage>
        <taxon>Bacteria</taxon>
        <taxon>Bacillati</taxon>
        <taxon>Actinomycetota</taxon>
        <taxon>Actinomycetes</taxon>
        <taxon>Actinomycetales</taxon>
        <taxon>Actinomycetaceae</taxon>
        <taxon>Bowdeniella</taxon>
    </lineage>
</organism>
<dbReference type="Gene3D" id="2.60.200.20">
    <property type="match status" value="1"/>
</dbReference>
<dbReference type="SUPFAM" id="SSF49879">
    <property type="entry name" value="SMAD/FHA domain"/>
    <property type="match status" value="1"/>
</dbReference>
<dbReference type="InterPro" id="IPR050206">
    <property type="entry name" value="FtsK/SpoIIIE/SftA"/>
</dbReference>
<keyword evidence="2 3" id="KW-0067">ATP-binding</keyword>
<dbReference type="InterPro" id="IPR008984">
    <property type="entry name" value="SMAD_FHA_dom_sf"/>
</dbReference>
<dbReference type="OrthoDB" id="9807790at2"/>
<gene>
    <name evidence="5" type="ORF">SAMN02910418_02255</name>
</gene>
<dbReference type="GO" id="GO:0003677">
    <property type="term" value="F:DNA binding"/>
    <property type="evidence" value="ECO:0007669"/>
    <property type="project" value="InterPro"/>
</dbReference>
<dbReference type="RefSeq" id="WP_092565946.1">
    <property type="nucleotide sequence ID" value="NZ_FNQV01000017.1"/>
</dbReference>
<evidence type="ECO:0000259" key="4">
    <source>
        <dbReference type="PROSITE" id="PS50901"/>
    </source>
</evidence>
<dbReference type="InterPro" id="IPR002543">
    <property type="entry name" value="FtsK_dom"/>
</dbReference>
<reference evidence="6" key="1">
    <citation type="submission" date="2016-10" db="EMBL/GenBank/DDBJ databases">
        <authorList>
            <person name="Varghese N."/>
            <person name="Submissions S."/>
        </authorList>
    </citation>
    <scope>NUCLEOTIDE SEQUENCE [LARGE SCALE GENOMIC DNA]</scope>
    <source>
        <strain evidence="6">KPR-1</strain>
    </source>
</reference>
<dbReference type="CDD" id="cd01127">
    <property type="entry name" value="TrwB_TraG_TraD_VirD4"/>
    <property type="match status" value="1"/>
</dbReference>
<evidence type="ECO:0000256" key="2">
    <source>
        <dbReference type="ARBA" id="ARBA00022840"/>
    </source>
</evidence>
<dbReference type="EMBL" id="FNQV01000017">
    <property type="protein sequence ID" value="SEA72561.1"/>
    <property type="molecule type" value="Genomic_DNA"/>
</dbReference>
<dbReference type="CDD" id="cd00060">
    <property type="entry name" value="FHA"/>
    <property type="match status" value="1"/>
</dbReference>
<evidence type="ECO:0000313" key="5">
    <source>
        <dbReference type="EMBL" id="SEA72561.1"/>
    </source>
</evidence>
<dbReference type="PANTHER" id="PTHR22683">
    <property type="entry name" value="SPORULATION PROTEIN RELATED"/>
    <property type="match status" value="1"/>
</dbReference>
<dbReference type="Proteomes" id="UP000199288">
    <property type="component" value="Unassembled WGS sequence"/>
</dbReference>
<dbReference type="Gene3D" id="3.40.50.300">
    <property type="entry name" value="P-loop containing nucleotide triphosphate hydrolases"/>
    <property type="match status" value="2"/>
</dbReference>
<dbReference type="InterPro" id="IPR027417">
    <property type="entry name" value="P-loop_NTPase"/>
</dbReference>
<dbReference type="PANTHER" id="PTHR22683:SF1">
    <property type="entry name" value="TYPE VII SECRETION SYSTEM PROTEIN ESSC"/>
    <property type="match status" value="1"/>
</dbReference>
<evidence type="ECO:0000313" key="6">
    <source>
        <dbReference type="Proteomes" id="UP000199288"/>
    </source>
</evidence>
<protein>
    <submittedName>
        <fullName evidence="5">DNA segregation ATPase FtsK/SpoIIIE, S-DNA-T family</fullName>
    </submittedName>
</protein>
<evidence type="ECO:0000256" key="1">
    <source>
        <dbReference type="ARBA" id="ARBA00022741"/>
    </source>
</evidence>
<dbReference type="GO" id="GO:0005524">
    <property type="term" value="F:ATP binding"/>
    <property type="evidence" value="ECO:0007669"/>
    <property type="project" value="UniProtKB-UniRule"/>
</dbReference>
<dbReference type="Pfam" id="PF01580">
    <property type="entry name" value="FtsK_SpoIIIE"/>
    <property type="match status" value="1"/>
</dbReference>
<dbReference type="AlphaFoldDB" id="A0A1H4DIF2"/>